<protein>
    <submittedName>
        <fullName evidence="6">PXDN</fullName>
        <ecNumber evidence="6">1.11.1.7</ecNumber>
    </submittedName>
</protein>
<keyword evidence="7" id="KW-1185">Reference proteome</keyword>
<dbReference type="GO" id="GO:0046872">
    <property type="term" value="F:metal ion binding"/>
    <property type="evidence" value="ECO:0007669"/>
    <property type="project" value="UniProtKB-KW"/>
</dbReference>
<dbReference type="Proteomes" id="UP000675881">
    <property type="component" value="Chromosome 7"/>
</dbReference>
<keyword evidence="5" id="KW-0349">Heme</keyword>
<reference evidence="6" key="1">
    <citation type="submission" date="2021-02" db="EMBL/GenBank/DDBJ databases">
        <authorList>
            <person name="Bekaert M."/>
        </authorList>
    </citation>
    <scope>NUCLEOTIDE SEQUENCE</scope>
    <source>
        <strain evidence="6">IoA-00</strain>
    </source>
</reference>
<evidence type="ECO:0000313" key="6">
    <source>
        <dbReference type="EMBL" id="CAF2993588.1"/>
    </source>
</evidence>
<dbReference type="GO" id="GO:0006979">
    <property type="term" value="P:response to oxidative stress"/>
    <property type="evidence" value="ECO:0007669"/>
    <property type="project" value="InterPro"/>
</dbReference>
<dbReference type="PANTHER" id="PTHR11475">
    <property type="entry name" value="OXIDASE/PEROXIDASE"/>
    <property type="match status" value="1"/>
</dbReference>
<gene>
    <name evidence="6" type="ORF">LSAA_13107</name>
</gene>
<dbReference type="AlphaFoldDB" id="A0A7R8HBQ7"/>
<dbReference type="EMBL" id="HG994586">
    <property type="protein sequence ID" value="CAF2993588.1"/>
    <property type="molecule type" value="Genomic_DNA"/>
</dbReference>
<dbReference type="SUPFAM" id="SSF48113">
    <property type="entry name" value="Heme-dependent peroxidases"/>
    <property type="match status" value="1"/>
</dbReference>
<dbReference type="InterPro" id="IPR010255">
    <property type="entry name" value="Haem_peroxidase_sf"/>
</dbReference>
<keyword evidence="3 6" id="KW-0575">Peroxidase</keyword>
<dbReference type="GO" id="GO:0005576">
    <property type="term" value="C:extracellular region"/>
    <property type="evidence" value="ECO:0007669"/>
    <property type="project" value="UniProtKB-SubCell"/>
</dbReference>
<keyword evidence="6" id="KW-0560">Oxidoreductase</keyword>
<dbReference type="PANTHER" id="PTHR11475:SF4">
    <property type="entry name" value="CHORION PEROXIDASE"/>
    <property type="match status" value="1"/>
</dbReference>
<dbReference type="Pfam" id="PF03098">
    <property type="entry name" value="An_peroxidase"/>
    <property type="match status" value="1"/>
</dbReference>
<feature type="binding site" description="axial binding residue" evidence="5">
    <location>
        <position position="353"/>
    </location>
    <ligand>
        <name>heme b</name>
        <dbReference type="ChEBI" id="CHEBI:60344"/>
    </ligand>
    <ligandPart>
        <name>Fe</name>
        <dbReference type="ChEBI" id="CHEBI:18248"/>
    </ligandPart>
</feature>
<evidence type="ECO:0000256" key="3">
    <source>
        <dbReference type="ARBA" id="ARBA00022559"/>
    </source>
</evidence>
<dbReference type="PROSITE" id="PS50292">
    <property type="entry name" value="PEROXIDASE_3"/>
    <property type="match status" value="1"/>
</dbReference>
<evidence type="ECO:0000256" key="5">
    <source>
        <dbReference type="PIRSR" id="PIRSR619791-2"/>
    </source>
</evidence>
<accession>A0A7R8HBQ7</accession>
<dbReference type="InterPro" id="IPR019791">
    <property type="entry name" value="Haem_peroxidase_animal"/>
</dbReference>
<dbReference type="GO" id="GO:0140825">
    <property type="term" value="F:lactoperoxidase activity"/>
    <property type="evidence" value="ECO:0007669"/>
    <property type="project" value="UniProtKB-EC"/>
</dbReference>
<evidence type="ECO:0000256" key="4">
    <source>
        <dbReference type="ARBA" id="ARBA00023180"/>
    </source>
</evidence>
<evidence type="ECO:0000256" key="2">
    <source>
        <dbReference type="ARBA" id="ARBA00022525"/>
    </source>
</evidence>
<dbReference type="EC" id="1.11.1.7" evidence="6"/>
<evidence type="ECO:0000313" key="7">
    <source>
        <dbReference type="Proteomes" id="UP000675881"/>
    </source>
</evidence>
<dbReference type="PRINTS" id="PR00457">
    <property type="entry name" value="ANPEROXIDASE"/>
</dbReference>
<keyword evidence="4" id="KW-0325">Glycoprotein</keyword>
<dbReference type="GO" id="GO:0020037">
    <property type="term" value="F:heme binding"/>
    <property type="evidence" value="ECO:0007669"/>
    <property type="project" value="InterPro"/>
</dbReference>
<organism evidence="6 7">
    <name type="scientific">Lepeophtheirus salmonis</name>
    <name type="common">Salmon louse</name>
    <name type="synonym">Caligus salmonis</name>
    <dbReference type="NCBI Taxonomy" id="72036"/>
    <lineage>
        <taxon>Eukaryota</taxon>
        <taxon>Metazoa</taxon>
        <taxon>Ecdysozoa</taxon>
        <taxon>Arthropoda</taxon>
        <taxon>Crustacea</taxon>
        <taxon>Multicrustacea</taxon>
        <taxon>Hexanauplia</taxon>
        <taxon>Copepoda</taxon>
        <taxon>Siphonostomatoida</taxon>
        <taxon>Caligidae</taxon>
        <taxon>Lepeophtheirus</taxon>
    </lineage>
</organism>
<proteinExistence type="predicted"/>
<comment type="subcellular location">
    <subcellularLocation>
        <location evidence="1">Secreted</location>
    </subcellularLocation>
</comment>
<keyword evidence="5" id="KW-0408">Iron</keyword>
<name>A0A7R8HBQ7_LEPSM</name>
<evidence type="ECO:0000256" key="1">
    <source>
        <dbReference type="ARBA" id="ARBA00004613"/>
    </source>
</evidence>
<dbReference type="Gene3D" id="1.10.640.10">
    <property type="entry name" value="Haem peroxidase domain superfamily, animal type"/>
    <property type="match status" value="1"/>
</dbReference>
<keyword evidence="2" id="KW-0964">Secreted</keyword>
<dbReference type="OrthoDB" id="6505174at2759"/>
<sequence>MQIASTENPSPNKLIGFVETFFLIIVTSLLHTSSGQEGSLGNCFIKSRPIDEPRRCDENARYRTISGRCNNIHNSEWGSTGSTFNRLIPDAYQDRRSIPRGGRHPSALPNPSFGQFLDHDLSLAPKDESTDCCESEVQRDDCFTIPIPSPDRFYSWVNSSAQCLNLLRSHHVCGTIIREQYNILTSYVDASHIYGSDQTMAAVLRTYKDGRLHVNPDNDQLPTKVQLNLRPNTRLLRPEKESDFVAGDNRVNEHPFLSSMHVIFLREHNKIARGLKKYLPVELRTDEIIYQETRRLVAAEFQNIVYGEFLPTVLGVDYMKKYNLIVTEESTYRVNVNAGMINSFVTAAYRFGHSMINGMFKLVSQRGIRKYLMVNPFEEPLSLLKNMIDGLITQKPQTCDAFFTTEVTDHLFQKNSRRQNFGEDLLAINIQRGRDHGIPSYNNYRKLCGLEVLTSWSRRPKELASDYWSQLESVYNNVDDIDLYVGGIAELNVRGGVVGPTFACIIALRVRGLETVAKKEILKRSLGDIICGCTSLKIIQKWVTLQPNEDYNPTQFCNNKVGLNFEAIAQEIAKSLSKNNGESERIVGGRSLPTFGFTSSPTKTVRFTPNDAININNPIKSSSSSSSSSSGVGFQSLSSSSSFTPLIFKSSRKI</sequence>
<dbReference type="InterPro" id="IPR037120">
    <property type="entry name" value="Haem_peroxidase_sf_animal"/>
</dbReference>
<keyword evidence="5" id="KW-0479">Metal-binding</keyword>